<keyword evidence="3" id="KW-0238">DNA-binding</keyword>
<dbReference type="SUPFAM" id="SSF46785">
    <property type="entry name" value="Winged helix' DNA-binding domain"/>
    <property type="match status" value="1"/>
</dbReference>
<dbReference type="GO" id="GO:0032993">
    <property type="term" value="C:protein-DNA complex"/>
    <property type="evidence" value="ECO:0007669"/>
    <property type="project" value="TreeGrafter"/>
</dbReference>
<dbReference type="AlphaFoldDB" id="A0A3A4KLT5"/>
<dbReference type="SUPFAM" id="SSF53850">
    <property type="entry name" value="Periplasmic binding protein-like II"/>
    <property type="match status" value="1"/>
</dbReference>
<dbReference type="Pfam" id="PF00126">
    <property type="entry name" value="HTH_1"/>
    <property type="match status" value="1"/>
</dbReference>
<dbReference type="Gene3D" id="1.10.10.10">
    <property type="entry name" value="Winged helix-like DNA-binding domain superfamily/Winged helix DNA-binding domain"/>
    <property type="match status" value="1"/>
</dbReference>
<dbReference type="GO" id="GO:0003700">
    <property type="term" value="F:DNA-binding transcription factor activity"/>
    <property type="evidence" value="ECO:0007669"/>
    <property type="project" value="InterPro"/>
</dbReference>
<dbReference type="InterPro" id="IPR036390">
    <property type="entry name" value="WH_DNA-bd_sf"/>
</dbReference>
<evidence type="ECO:0000256" key="4">
    <source>
        <dbReference type="ARBA" id="ARBA00023159"/>
    </source>
</evidence>
<comment type="caution">
    <text evidence="7">The sequence shown here is derived from an EMBL/GenBank/DDBJ whole genome shotgun (WGS) entry which is preliminary data.</text>
</comment>
<accession>A0A3A4KLT5</accession>
<dbReference type="OrthoDB" id="79118at2"/>
<dbReference type="PROSITE" id="PS50931">
    <property type="entry name" value="HTH_LYSR"/>
    <property type="match status" value="1"/>
</dbReference>
<keyword evidence="8" id="KW-1185">Reference proteome</keyword>
<name>A0A3A4KLT5_9NOCA</name>
<dbReference type="PANTHER" id="PTHR30346">
    <property type="entry name" value="TRANSCRIPTIONAL DUAL REGULATOR HCAR-RELATED"/>
    <property type="match status" value="1"/>
</dbReference>
<dbReference type="InterPro" id="IPR005119">
    <property type="entry name" value="LysR_subst-bd"/>
</dbReference>
<protein>
    <submittedName>
        <fullName evidence="7">LysR family transcriptional regulator</fullName>
    </submittedName>
</protein>
<dbReference type="InterPro" id="IPR036388">
    <property type="entry name" value="WH-like_DNA-bd_sf"/>
</dbReference>
<dbReference type="Proteomes" id="UP000266677">
    <property type="component" value="Unassembled WGS sequence"/>
</dbReference>
<evidence type="ECO:0000313" key="8">
    <source>
        <dbReference type="Proteomes" id="UP000266677"/>
    </source>
</evidence>
<dbReference type="InterPro" id="IPR000847">
    <property type="entry name" value="LysR_HTH_N"/>
</dbReference>
<organism evidence="7 8">
    <name type="scientific">Nocardia panacis</name>
    <dbReference type="NCBI Taxonomy" id="2340916"/>
    <lineage>
        <taxon>Bacteria</taxon>
        <taxon>Bacillati</taxon>
        <taxon>Actinomycetota</taxon>
        <taxon>Actinomycetes</taxon>
        <taxon>Mycobacteriales</taxon>
        <taxon>Nocardiaceae</taxon>
        <taxon>Nocardia</taxon>
    </lineage>
</organism>
<evidence type="ECO:0000256" key="1">
    <source>
        <dbReference type="ARBA" id="ARBA00009437"/>
    </source>
</evidence>
<dbReference type="PANTHER" id="PTHR30346:SF0">
    <property type="entry name" value="HCA OPERON TRANSCRIPTIONAL ACTIVATOR HCAR"/>
    <property type="match status" value="1"/>
</dbReference>
<gene>
    <name evidence="7" type="ORF">D5S18_16370</name>
</gene>
<evidence type="ECO:0000256" key="3">
    <source>
        <dbReference type="ARBA" id="ARBA00023125"/>
    </source>
</evidence>
<dbReference type="EMBL" id="QZFU01000019">
    <property type="protein sequence ID" value="RJO74976.1"/>
    <property type="molecule type" value="Genomic_DNA"/>
</dbReference>
<dbReference type="RefSeq" id="WP_120041841.1">
    <property type="nucleotide sequence ID" value="NZ_QZFU01000019.1"/>
</dbReference>
<sequence>MGLEVRELEAFLVLAEELHFGRTGERLYVSQGRISQLLRSLERRIGGRLVDRTSRRVVLTPLGAEFVAALRPAYRALSDTMDKTCNAARGVHGVLRVGFQGSTDEHLMRAIELFQTRHADCSIELREIPLADPFGTLYRNEVDLALVLTPVREPDLRLGLVCAKRPQRLAVSSRHPFAARERVAAAELTEVRLVGVRGPAPQYWRDAQAPPSTPDGRPIPVGPAVSTLEEGLAQVATGRGALLLCEPTTAHRARPGVSFVPVDGLADSTLGLIWHRNRETERVRAFAAAAAATAEDIGS</sequence>
<keyword evidence="2" id="KW-0805">Transcription regulation</keyword>
<keyword evidence="4" id="KW-0010">Activator</keyword>
<feature type="domain" description="HTH lysR-type" evidence="6">
    <location>
        <begin position="3"/>
        <end position="60"/>
    </location>
</feature>
<keyword evidence="5" id="KW-0804">Transcription</keyword>
<proteinExistence type="inferred from homology"/>
<evidence type="ECO:0000256" key="5">
    <source>
        <dbReference type="ARBA" id="ARBA00023163"/>
    </source>
</evidence>
<dbReference type="Gene3D" id="3.40.190.10">
    <property type="entry name" value="Periplasmic binding protein-like II"/>
    <property type="match status" value="2"/>
</dbReference>
<evidence type="ECO:0000256" key="2">
    <source>
        <dbReference type="ARBA" id="ARBA00023015"/>
    </source>
</evidence>
<evidence type="ECO:0000259" key="6">
    <source>
        <dbReference type="PROSITE" id="PS50931"/>
    </source>
</evidence>
<dbReference type="Pfam" id="PF03466">
    <property type="entry name" value="LysR_substrate"/>
    <property type="match status" value="1"/>
</dbReference>
<reference evidence="7 8" key="1">
    <citation type="submission" date="2018-09" db="EMBL/GenBank/DDBJ databases">
        <title>YIM PH21274 draft genome.</title>
        <authorList>
            <person name="Miao C."/>
        </authorList>
    </citation>
    <scope>NUCLEOTIDE SEQUENCE [LARGE SCALE GENOMIC DNA]</scope>
    <source>
        <strain evidence="7 8">YIM PH 21724</strain>
    </source>
</reference>
<evidence type="ECO:0000313" key="7">
    <source>
        <dbReference type="EMBL" id="RJO74976.1"/>
    </source>
</evidence>
<comment type="similarity">
    <text evidence="1">Belongs to the LysR transcriptional regulatory family.</text>
</comment>
<dbReference type="GO" id="GO:0003677">
    <property type="term" value="F:DNA binding"/>
    <property type="evidence" value="ECO:0007669"/>
    <property type="project" value="UniProtKB-KW"/>
</dbReference>